<feature type="region of interest" description="Disordered" evidence="1">
    <location>
        <begin position="472"/>
        <end position="525"/>
    </location>
</feature>
<feature type="non-terminal residue" evidence="2">
    <location>
        <position position="715"/>
    </location>
</feature>
<feature type="compositionally biased region" description="Polar residues" evidence="1">
    <location>
        <begin position="309"/>
        <end position="320"/>
    </location>
</feature>
<feature type="compositionally biased region" description="Polar residues" evidence="1">
    <location>
        <begin position="203"/>
        <end position="226"/>
    </location>
</feature>
<dbReference type="EMBL" id="JAGTJQ010000007">
    <property type="protein sequence ID" value="KAH7027243.1"/>
    <property type="molecule type" value="Genomic_DNA"/>
</dbReference>
<organism evidence="2 3">
    <name type="scientific">Microdochium trichocladiopsis</name>
    <dbReference type="NCBI Taxonomy" id="1682393"/>
    <lineage>
        <taxon>Eukaryota</taxon>
        <taxon>Fungi</taxon>
        <taxon>Dikarya</taxon>
        <taxon>Ascomycota</taxon>
        <taxon>Pezizomycotina</taxon>
        <taxon>Sordariomycetes</taxon>
        <taxon>Xylariomycetidae</taxon>
        <taxon>Xylariales</taxon>
        <taxon>Microdochiaceae</taxon>
        <taxon>Microdochium</taxon>
    </lineage>
</organism>
<keyword evidence="3" id="KW-1185">Reference proteome</keyword>
<evidence type="ECO:0000256" key="1">
    <source>
        <dbReference type="SAM" id="MobiDB-lite"/>
    </source>
</evidence>
<protein>
    <submittedName>
        <fullName evidence="2">Uncharacterized protein</fullName>
    </submittedName>
</protein>
<feature type="compositionally biased region" description="Polar residues" evidence="1">
    <location>
        <begin position="480"/>
        <end position="516"/>
    </location>
</feature>
<gene>
    <name evidence="2" type="ORF">B0I36DRAFT_432561</name>
</gene>
<comment type="caution">
    <text evidence="2">The sequence shown here is derived from an EMBL/GenBank/DDBJ whole genome shotgun (WGS) entry which is preliminary data.</text>
</comment>
<accession>A0A9P8Y1L9</accession>
<name>A0A9P8Y1L9_9PEZI</name>
<dbReference type="Proteomes" id="UP000756346">
    <property type="component" value="Unassembled WGS sequence"/>
</dbReference>
<feature type="region of interest" description="Disordered" evidence="1">
    <location>
        <begin position="108"/>
        <end position="164"/>
    </location>
</feature>
<feature type="region of interest" description="Disordered" evidence="1">
    <location>
        <begin position="553"/>
        <end position="699"/>
    </location>
</feature>
<sequence>MAANSHFAAPSLSMAVSVRVEVFDSRESASKRSAKPMAKFRMRTPASTTFETLGASVAERYLKESAGTIKTLPRVVCIVDKEDCTFDVDDNIDAIIPNEAIRIVLDRTPQQQQHQHQHHESPPTQVSAPQPVSGPRIASRAAPTSPTRQLGHAASSDVTTEASAQFQIHPPLSAGRKPALLSQRQGILSNAGTKAQVAPTKAKPSTASLVITPNARSTVPITSSGCQHKDTRDAQAQSVTSASRKRDPYDIDSDSDANDPPSHGTSWVSTRKQGGAMVAGGRGRTPSSYRRPDKVVNAPDSAERAATLASVSASHTSQPLLPSAVFRPSENYNDSPRGPVANQVSNALSQAQLQNDGEGPRSTTICHTDQPTGPHTESTASGMRLRSSVILQHAEVASVADSMSDGENSLVERTRATAEPSLRSLQKRAYHTVNEHIEIVDGPDNPDRQTLPTPILLKNSKGVFPVYRKGEAPSLASEGASGTETRSSNVMNATKHVLTQSSPGMPTRSNSASHRATATGEAPKVTKPLSTIPVIDIETEFAGFEELSDFEIRPTARPIMSEPHHRTRTPSRSSMKQPRTVANTHEFQSSNHPRSSPLESKQRRLSLSRRTKQAPSPRRTALSPPKRGTNNRASREHFGDAAKKATPKTITKPAASKPVNPPSSASSGISGDTIRRWLASRKPKSPVVPPAKEPPSTVRPVMAQAAVRQLKSMAE</sequence>
<reference evidence="2" key="1">
    <citation type="journal article" date="2021" name="Nat. Commun.">
        <title>Genetic determinants of endophytism in the Arabidopsis root mycobiome.</title>
        <authorList>
            <person name="Mesny F."/>
            <person name="Miyauchi S."/>
            <person name="Thiergart T."/>
            <person name="Pickel B."/>
            <person name="Atanasova L."/>
            <person name="Karlsson M."/>
            <person name="Huettel B."/>
            <person name="Barry K.W."/>
            <person name="Haridas S."/>
            <person name="Chen C."/>
            <person name="Bauer D."/>
            <person name="Andreopoulos W."/>
            <person name="Pangilinan J."/>
            <person name="LaButti K."/>
            <person name="Riley R."/>
            <person name="Lipzen A."/>
            <person name="Clum A."/>
            <person name="Drula E."/>
            <person name="Henrissat B."/>
            <person name="Kohler A."/>
            <person name="Grigoriev I.V."/>
            <person name="Martin F.M."/>
            <person name="Hacquard S."/>
        </authorList>
    </citation>
    <scope>NUCLEOTIDE SEQUENCE</scope>
    <source>
        <strain evidence="2">MPI-CAGE-CH-0230</strain>
    </source>
</reference>
<dbReference type="OrthoDB" id="4775403at2759"/>
<feature type="compositionally biased region" description="Polar residues" evidence="1">
    <location>
        <begin position="342"/>
        <end position="380"/>
    </location>
</feature>
<dbReference type="GeneID" id="70192180"/>
<feature type="compositionally biased region" description="Low complexity" evidence="1">
    <location>
        <begin position="647"/>
        <end position="658"/>
    </location>
</feature>
<feature type="compositionally biased region" description="Basic and acidic residues" evidence="1">
    <location>
        <begin position="633"/>
        <end position="643"/>
    </location>
</feature>
<feature type="compositionally biased region" description="Polar residues" evidence="1">
    <location>
        <begin position="570"/>
        <end position="599"/>
    </location>
</feature>
<evidence type="ECO:0000313" key="3">
    <source>
        <dbReference type="Proteomes" id="UP000756346"/>
    </source>
</evidence>
<proteinExistence type="predicted"/>
<dbReference type="AlphaFoldDB" id="A0A9P8Y1L9"/>
<evidence type="ECO:0000313" key="2">
    <source>
        <dbReference type="EMBL" id="KAH7027243.1"/>
    </source>
</evidence>
<feature type="region of interest" description="Disordered" evidence="1">
    <location>
        <begin position="192"/>
        <end position="380"/>
    </location>
</feature>
<dbReference type="RefSeq" id="XP_046010042.1">
    <property type="nucleotide sequence ID" value="XM_046162634.1"/>
</dbReference>
<feature type="compositionally biased region" description="Polar residues" evidence="1">
    <location>
        <begin position="263"/>
        <end position="272"/>
    </location>
</feature>
<feature type="compositionally biased region" description="Basic residues" evidence="1">
    <location>
        <begin position="603"/>
        <end position="612"/>
    </location>
</feature>